<reference evidence="1 2" key="1">
    <citation type="submission" date="2019-09" db="EMBL/GenBank/DDBJ databases">
        <title>Bird 10,000 Genomes (B10K) Project - Family phase.</title>
        <authorList>
            <person name="Zhang G."/>
        </authorList>
    </citation>
    <scope>NUCLEOTIDE SEQUENCE [LARGE SCALE GENOMIC DNA]</scope>
    <source>
        <strain evidence="1">OUT-0040</strain>
        <tissue evidence="1">Blood</tissue>
    </source>
</reference>
<gene>
    <name evidence="1" type="primary">Itpripl1_1</name>
    <name evidence="1" type="ORF">HALALB_R16795</name>
</gene>
<feature type="non-terminal residue" evidence="1">
    <location>
        <position position="1"/>
    </location>
</feature>
<feature type="non-terminal residue" evidence="1">
    <location>
        <position position="147"/>
    </location>
</feature>
<evidence type="ECO:0000313" key="2">
    <source>
        <dbReference type="Proteomes" id="UP000585422"/>
    </source>
</evidence>
<dbReference type="EMBL" id="VZSQ01000012">
    <property type="protein sequence ID" value="NWZ47228.1"/>
    <property type="molecule type" value="Genomic_DNA"/>
</dbReference>
<dbReference type="AlphaFoldDB" id="A0A7K7MW58"/>
<dbReference type="Proteomes" id="UP000585422">
    <property type="component" value="Unassembled WGS sequence"/>
</dbReference>
<organism evidence="1 2">
    <name type="scientific">Haliaeetus albicilla</name>
    <name type="common">White-tailed sea-eagle</name>
    <name type="synonym">Falco albicilla</name>
    <dbReference type="NCBI Taxonomy" id="8969"/>
    <lineage>
        <taxon>Eukaryota</taxon>
        <taxon>Metazoa</taxon>
        <taxon>Chordata</taxon>
        <taxon>Craniata</taxon>
        <taxon>Vertebrata</taxon>
        <taxon>Euteleostomi</taxon>
        <taxon>Archelosauria</taxon>
        <taxon>Archosauria</taxon>
        <taxon>Dinosauria</taxon>
        <taxon>Saurischia</taxon>
        <taxon>Theropoda</taxon>
        <taxon>Coelurosauria</taxon>
        <taxon>Aves</taxon>
        <taxon>Neognathae</taxon>
        <taxon>Neoaves</taxon>
        <taxon>Telluraves</taxon>
        <taxon>Accipitrimorphae</taxon>
        <taxon>Accipitriformes</taxon>
        <taxon>Accipitridae</taxon>
        <taxon>Accipitrinae</taxon>
        <taxon>Haliaeetus</taxon>
    </lineage>
</organism>
<protein>
    <submittedName>
        <fullName evidence="1">IPIL1 protein</fullName>
    </submittedName>
</protein>
<accession>A0A7K7MW58</accession>
<sequence length="147" mass="16590">AWRVHENSIAYRLLVFLQPPPGHSFSLELGTTGQLPASRSGVSVALECLCSREQLLGDMLCFLHHQHDDKLPSSSYLLRTLCTRSRLDVEKIACWIQRLVTSAWLLLPQSYHCQLTVLPSSQSCRFQLTSTSKINICTEMIFAVQQS</sequence>
<evidence type="ECO:0000313" key="1">
    <source>
        <dbReference type="EMBL" id="NWZ47228.1"/>
    </source>
</evidence>
<comment type="caution">
    <text evidence="1">The sequence shown here is derived from an EMBL/GenBank/DDBJ whole genome shotgun (WGS) entry which is preliminary data.</text>
</comment>
<keyword evidence="2" id="KW-1185">Reference proteome</keyword>
<name>A0A7K7MW58_HALAL</name>
<proteinExistence type="predicted"/>
<dbReference type="OrthoDB" id="9390510at2759"/>